<protein>
    <recommendedName>
        <fullName evidence="4">Cadmium carbonic anhydrase</fullName>
    </recommendedName>
</protein>
<feature type="signal peptide" evidence="1">
    <location>
        <begin position="1"/>
        <end position="22"/>
    </location>
</feature>
<dbReference type="AlphaFoldDB" id="A0AB36K4C7"/>
<reference evidence="2 3" key="1">
    <citation type="journal article" date="2017" name="Genome Announc.">
        <title>Draft Genome Sequences of Salinivibrio proteolyticus, Salinivibrio sharmensis, Salinivibrio siamensis, Salinivibrio costicola subsp. alcaliphilus, Salinivibrio costicola subsp. vallismortis, and 29 New Isolates Belonging to the Genus Salinivibrio.</title>
        <authorList>
            <person name="Lopez-Hermoso C."/>
            <person name="de la Haba R.R."/>
            <person name="Sanchez-Porro C."/>
            <person name="Bayliss S.C."/>
            <person name="Feil E.J."/>
            <person name="Ventosa A."/>
        </authorList>
    </citation>
    <scope>NUCLEOTIDE SEQUENCE [LARGE SCALE GENOMIC DNA]</scope>
    <source>
        <strain evidence="2 3">IC202</strain>
    </source>
</reference>
<dbReference type="RefSeq" id="WP_077459341.1">
    <property type="nucleotide sequence ID" value="NZ_MUEN01000051.1"/>
</dbReference>
<evidence type="ECO:0000256" key="1">
    <source>
        <dbReference type="SAM" id="SignalP"/>
    </source>
</evidence>
<dbReference type="Gene3D" id="3.10.200.10">
    <property type="entry name" value="Alpha carbonic anhydrase"/>
    <property type="match status" value="1"/>
</dbReference>
<dbReference type="EMBL" id="MUEO01000046">
    <property type="protein sequence ID" value="OOE42241.1"/>
    <property type="molecule type" value="Genomic_DNA"/>
</dbReference>
<dbReference type="SUPFAM" id="SSF51069">
    <property type="entry name" value="Carbonic anhydrase"/>
    <property type="match status" value="1"/>
</dbReference>
<dbReference type="InterPro" id="IPR018883">
    <property type="entry name" value="Delta_CA"/>
</dbReference>
<organism evidence="2 3">
    <name type="scientific">Salinivibrio kushneri</name>
    <dbReference type="NCBI Taxonomy" id="1908198"/>
    <lineage>
        <taxon>Bacteria</taxon>
        <taxon>Pseudomonadati</taxon>
        <taxon>Pseudomonadota</taxon>
        <taxon>Gammaproteobacteria</taxon>
        <taxon>Vibrionales</taxon>
        <taxon>Vibrionaceae</taxon>
        <taxon>Salinivibrio</taxon>
    </lineage>
</organism>
<name>A0AB36K4C7_9GAMM</name>
<accession>A0AB36K4C7</accession>
<sequence length="281" mass="30567">MKTSRSLLAASISLLLSTTVFATVSNDETLLANQHQTLTQATLGKGFGPQSPRDIDQLSGTNPQRFQYAPAAPQMSLCNIHFHKNAEHKGGEFTRYAGIGDGQGYQSGYLYTGQLTDAERMAYHQPVCASEHQNVQVGDTLELHYVYSTASVAPGPTLGACLSDATVNPQLRVEAQVLVAVNDDSAADFTRLTAVGQRKGRYQAIHLPEDSGKAVSYLGSTTGPAYNEKGSPYQVTWRVRPKVKKVNIASIQRWCQANVFEEHHAHGVRNLVVQPALLSEQ</sequence>
<dbReference type="InterPro" id="IPR036398">
    <property type="entry name" value="CA_dom_sf"/>
</dbReference>
<feature type="chain" id="PRO_5044301692" description="Cadmium carbonic anhydrase" evidence="1">
    <location>
        <begin position="23"/>
        <end position="281"/>
    </location>
</feature>
<keyword evidence="1" id="KW-0732">Signal</keyword>
<proteinExistence type="predicted"/>
<evidence type="ECO:0000313" key="2">
    <source>
        <dbReference type="EMBL" id="OOE42241.1"/>
    </source>
</evidence>
<dbReference type="Proteomes" id="UP000188726">
    <property type="component" value="Unassembled WGS sequence"/>
</dbReference>
<dbReference type="Pfam" id="PF10563">
    <property type="entry name" value="CA_like"/>
    <property type="match status" value="1"/>
</dbReference>
<evidence type="ECO:0000313" key="3">
    <source>
        <dbReference type="Proteomes" id="UP000188726"/>
    </source>
</evidence>
<evidence type="ECO:0008006" key="4">
    <source>
        <dbReference type="Google" id="ProtNLM"/>
    </source>
</evidence>
<comment type="caution">
    <text evidence="2">The sequence shown here is derived from an EMBL/GenBank/DDBJ whole genome shotgun (WGS) entry which is preliminary data.</text>
</comment>
<gene>
    <name evidence="2" type="ORF">BZG09_14275</name>
</gene>